<feature type="region of interest" description="Disordered" evidence="1">
    <location>
        <begin position="22"/>
        <end position="143"/>
    </location>
</feature>
<feature type="compositionally biased region" description="Low complexity" evidence="1">
    <location>
        <begin position="397"/>
        <end position="416"/>
    </location>
</feature>
<dbReference type="OMA" id="ANQQFSW"/>
<proteinExistence type="predicted"/>
<feature type="region of interest" description="Disordered" evidence="1">
    <location>
        <begin position="376"/>
        <end position="429"/>
    </location>
</feature>
<evidence type="ECO:0000256" key="1">
    <source>
        <dbReference type="SAM" id="MobiDB-lite"/>
    </source>
</evidence>
<feature type="compositionally biased region" description="Gly residues" evidence="1">
    <location>
        <begin position="214"/>
        <end position="229"/>
    </location>
</feature>
<keyword evidence="3" id="KW-1185">Reference proteome</keyword>
<feature type="compositionally biased region" description="Low complexity" evidence="1">
    <location>
        <begin position="309"/>
        <end position="325"/>
    </location>
</feature>
<dbReference type="STRING" id="945553.A0A0D2NAG4"/>
<reference evidence="3" key="1">
    <citation type="submission" date="2014-04" db="EMBL/GenBank/DDBJ databases">
        <title>Evolutionary Origins and Diversification of the Mycorrhizal Mutualists.</title>
        <authorList>
            <consortium name="DOE Joint Genome Institute"/>
            <consortium name="Mycorrhizal Genomics Consortium"/>
            <person name="Kohler A."/>
            <person name="Kuo A."/>
            <person name="Nagy L.G."/>
            <person name="Floudas D."/>
            <person name="Copeland A."/>
            <person name="Barry K.W."/>
            <person name="Cichocki N."/>
            <person name="Veneault-Fourrey C."/>
            <person name="LaButti K."/>
            <person name="Lindquist E.A."/>
            <person name="Lipzen A."/>
            <person name="Lundell T."/>
            <person name="Morin E."/>
            <person name="Murat C."/>
            <person name="Riley R."/>
            <person name="Ohm R."/>
            <person name="Sun H."/>
            <person name="Tunlid A."/>
            <person name="Henrissat B."/>
            <person name="Grigoriev I.V."/>
            <person name="Hibbett D.S."/>
            <person name="Martin F."/>
        </authorList>
    </citation>
    <scope>NUCLEOTIDE SEQUENCE [LARGE SCALE GENOMIC DNA]</scope>
    <source>
        <strain evidence="3">FD-334 SS-4</strain>
    </source>
</reference>
<name>A0A0D2NAG4_HYPSF</name>
<feature type="compositionally biased region" description="Basic and acidic residues" evidence="1">
    <location>
        <begin position="179"/>
        <end position="203"/>
    </location>
</feature>
<feature type="compositionally biased region" description="Gly residues" evidence="1">
    <location>
        <begin position="262"/>
        <end position="276"/>
    </location>
</feature>
<accession>A0A0D2NAG4</accession>
<evidence type="ECO:0000313" key="3">
    <source>
        <dbReference type="Proteomes" id="UP000054270"/>
    </source>
</evidence>
<feature type="compositionally biased region" description="Low complexity" evidence="1">
    <location>
        <begin position="250"/>
        <end position="261"/>
    </location>
</feature>
<gene>
    <name evidence="2" type="ORF">HYPSUDRAFT_49753</name>
</gene>
<feature type="region of interest" description="Disordered" evidence="1">
    <location>
        <begin position="172"/>
        <end position="342"/>
    </location>
</feature>
<feature type="compositionally biased region" description="Basic residues" evidence="1">
    <location>
        <begin position="76"/>
        <end position="88"/>
    </location>
</feature>
<feature type="region of interest" description="Disordered" evidence="1">
    <location>
        <begin position="443"/>
        <end position="507"/>
    </location>
</feature>
<dbReference type="AlphaFoldDB" id="A0A0D2NAG4"/>
<dbReference type="EMBL" id="KN817727">
    <property type="protein sequence ID" value="KJA13596.1"/>
    <property type="molecule type" value="Genomic_DNA"/>
</dbReference>
<dbReference type="Proteomes" id="UP000054270">
    <property type="component" value="Unassembled WGS sequence"/>
</dbReference>
<sequence>MATPFSWSDTMNIAFGSCLPCLKPAPAPTEDSDDIPHNPAINRIPRARADELQGLLADPDTDIEAETLSLHSNPGRGRRSKKKRRPRTKKTDENPRRITLFGYDLFGRPAPPPIQLPIDDDQDDALYNSGPRDRLTSTTTSATTSTFDLDAAPLDADAIAAMSSPTVIATAAAQAADAEAQRLREKEERRQRRREKKELRRLAEALAAQNTVGDGEGAFEGFQGSGGGITPTAVGSRSGYPRIPNAMFRGPTSDSGSASGSGISGSPGGAGGGFGPFVGAPAVSPPPDNDEEDAAADLDGGMYARRAPRAAPGDGSDSRSRTSASRSDRGPQFPDPRAVVAHIQSQAYAARVASPSPLQSQLKPNLLDSASSISESFVTAESNTTSAPPAKFKKSKSSSSRTSRSHSSTTASQSPSIPSPLSPTFVNGVQDTAVVSPSTVEHGQGFFDLEPEAPVKRSRKGSSAYAAQFSKNENLPEEMPEPTSTFPVSRIGGGSREGFPSTGFGGAGASRARDFGVFLSKRGDDEPVSGSGL</sequence>
<organism evidence="2 3">
    <name type="scientific">Hypholoma sublateritium (strain FD-334 SS-4)</name>
    <dbReference type="NCBI Taxonomy" id="945553"/>
    <lineage>
        <taxon>Eukaryota</taxon>
        <taxon>Fungi</taxon>
        <taxon>Dikarya</taxon>
        <taxon>Basidiomycota</taxon>
        <taxon>Agaricomycotina</taxon>
        <taxon>Agaricomycetes</taxon>
        <taxon>Agaricomycetidae</taxon>
        <taxon>Agaricales</taxon>
        <taxon>Agaricineae</taxon>
        <taxon>Strophariaceae</taxon>
        <taxon>Hypholoma</taxon>
    </lineage>
</organism>
<protein>
    <submittedName>
        <fullName evidence="2">Uncharacterized protein</fullName>
    </submittedName>
</protein>
<dbReference type="OrthoDB" id="3255924at2759"/>
<evidence type="ECO:0000313" key="2">
    <source>
        <dbReference type="EMBL" id="KJA13596.1"/>
    </source>
</evidence>